<protein>
    <recommendedName>
        <fullName evidence="15">Riboflavin biosynthesis protein</fullName>
    </recommendedName>
    <domain>
        <recommendedName>
            <fullName evidence="15">Riboflavin kinase</fullName>
            <ecNumber evidence="15">2.7.1.26</ecNumber>
        </recommendedName>
        <alternativeName>
            <fullName evidence="15">Flavokinase</fullName>
        </alternativeName>
    </domain>
    <domain>
        <recommendedName>
            <fullName evidence="15">FMN adenylyltransferase</fullName>
            <ecNumber evidence="15">2.7.7.2</ecNumber>
        </recommendedName>
        <alternativeName>
            <fullName evidence="15">FAD pyrophosphorylase</fullName>
        </alternativeName>
        <alternativeName>
            <fullName evidence="15">FAD synthase</fullName>
        </alternativeName>
    </domain>
</protein>
<dbReference type="NCBIfam" id="NF004160">
    <property type="entry name" value="PRK05627.1-3"/>
    <property type="match status" value="1"/>
</dbReference>
<keyword evidence="7 15" id="KW-0548">Nucleotidyltransferase</keyword>
<dbReference type="GO" id="GO:0003919">
    <property type="term" value="F:FMN adenylyltransferase activity"/>
    <property type="evidence" value="ECO:0007669"/>
    <property type="project" value="UniProtKB-UniRule"/>
</dbReference>
<dbReference type="GO" id="GO:0009231">
    <property type="term" value="P:riboflavin biosynthetic process"/>
    <property type="evidence" value="ECO:0007669"/>
    <property type="project" value="InterPro"/>
</dbReference>
<dbReference type="GO" id="GO:0006747">
    <property type="term" value="P:FAD biosynthetic process"/>
    <property type="evidence" value="ECO:0007669"/>
    <property type="project" value="UniProtKB-UniRule"/>
</dbReference>
<dbReference type="Pfam" id="PF01687">
    <property type="entry name" value="Flavokinase"/>
    <property type="match status" value="1"/>
</dbReference>
<evidence type="ECO:0000256" key="12">
    <source>
        <dbReference type="ARBA" id="ARBA00023268"/>
    </source>
</evidence>
<dbReference type="PANTHER" id="PTHR22749:SF6">
    <property type="entry name" value="RIBOFLAVIN KINASE"/>
    <property type="match status" value="1"/>
</dbReference>
<gene>
    <name evidence="17" type="ORF">AsFPU1_2702</name>
</gene>
<evidence type="ECO:0000256" key="2">
    <source>
        <dbReference type="ARBA" id="ARBA00004726"/>
    </source>
</evidence>
<organism evidence="17 18">
    <name type="scientific">Aphanothece sacrum FPU1</name>
    <dbReference type="NCBI Taxonomy" id="1920663"/>
    <lineage>
        <taxon>Bacteria</taxon>
        <taxon>Bacillati</taxon>
        <taxon>Cyanobacteriota</taxon>
        <taxon>Cyanophyceae</taxon>
        <taxon>Oscillatoriophycideae</taxon>
        <taxon>Chroococcales</taxon>
        <taxon>Aphanothecaceae</taxon>
        <taxon>Aphanothece</taxon>
    </lineage>
</organism>
<dbReference type="AlphaFoldDB" id="A0A401IJD7"/>
<evidence type="ECO:0000256" key="1">
    <source>
        <dbReference type="ARBA" id="ARBA00002121"/>
    </source>
</evidence>
<dbReference type="InterPro" id="IPR023465">
    <property type="entry name" value="Riboflavin_kinase_dom_sf"/>
</dbReference>
<evidence type="ECO:0000259" key="16">
    <source>
        <dbReference type="SMART" id="SM00904"/>
    </source>
</evidence>
<evidence type="ECO:0000256" key="5">
    <source>
        <dbReference type="ARBA" id="ARBA00022643"/>
    </source>
</evidence>
<dbReference type="NCBIfam" id="NF004162">
    <property type="entry name" value="PRK05627.1-5"/>
    <property type="match status" value="1"/>
</dbReference>
<keyword evidence="4 15" id="KW-0285">Flavoprotein</keyword>
<dbReference type="PIRSF" id="PIRSF004491">
    <property type="entry name" value="FAD_Synth"/>
    <property type="match status" value="1"/>
</dbReference>
<sequence length="324" mass="36137">MCIQSKSSVRVTSSTVEVLTPTAIALGNFDGIHLGHQQVLAPILYPPETILSLKSPPYPTIVTFTPHPQEFFSGQPRQLLTPLWEKVQHLEQLGIVQLVQLPFDRELAVLSPQEFVANILVKQLQTKTISIGQDFRFGRGRMGTAEDLQEIAASFGVSVHITSLKTDDSPSTTRISSSLIRQCLTDGNIPQANLMLGYSYSLIGTVVPGQQMGRTLGFPTANLKLPSNKFIPRHGVYCVRVYLETQQMVNGVINIGHRPTLNGQIPTIEVHLLDWSGDLYQQTLTVTLEKFLRPERRFPSLEALKEQITSDCHLARKFLEELNK</sequence>
<dbReference type="Gene3D" id="3.40.50.620">
    <property type="entry name" value="HUPs"/>
    <property type="match status" value="1"/>
</dbReference>
<accession>A0A401IJD7</accession>
<dbReference type="EC" id="2.7.7.2" evidence="15"/>
<keyword evidence="10 15" id="KW-0274">FAD</keyword>
<comment type="pathway">
    <text evidence="2 15">Cofactor biosynthesis; FAD biosynthesis; FAD from FMN: step 1/1.</text>
</comment>
<dbReference type="CDD" id="cd02064">
    <property type="entry name" value="FAD_synthetase_N"/>
    <property type="match status" value="1"/>
</dbReference>
<dbReference type="UniPathway" id="UPA00277">
    <property type="reaction ID" value="UER00407"/>
</dbReference>
<dbReference type="FunFam" id="3.40.50.620:FF:000021">
    <property type="entry name" value="Riboflavin biosynthesis protein"/>
    <property type="match status" value="1"/>
</dbReference>
<dbReference type="FunFam" id="2.40.30.30:FF:000003">
    <property type="entry name" value="Riboflavin biosynthesis protein"/>
    <property type="match status" value="1"/>
</dbReference>
<dbReference type="InterPro" id="IPR023468">
    <property type="entry name" value="Riboflavin_kinase"/>
</dbReference>
<dbReference type="Pfam" id="PF06574">
    <property type="entry name" value="FAD_syn"/>
    <property type="match status" value="1"/>
</dbReference>
<comment type="function">
    <text evidence="1">Catalyzes the phosphorylation of riboflavin to FMN followed by the adenylation of FMN to FAD.</text>
</comment>
<comment type="catalytic activity">
    <reaction evidence="13 15">
        <text>riboflavin + ATP = FMN + ADP + H(+)</text>
        <dbReference type="Rhea" id="RHEA:14357"/>
        <dbReference type="ChEBI" id="CHEBI:15378"/>
        <dbReference type="ChEBI" id="CHEBI:30616"/>
        <dbReference type="ChEBI" id="CHEBI:57986"/>
        <dbReference type="ChEBI" id="CHEBI:58210"/>
        <dbReference type="ChEBI" id="CHEBI:456216"/>
        <dbReference type="EC" id="2.7.1.26"/>
    </reaction>
</comment>
<dbReference type="InterPro" id="IPR015865">
    <property type="entry name" value="Riboflavin_kinase_bac/euk"/>
</dbReference>
<dbReference type="RefSeq" id="WP_124970835.1">
    <property type="nucleotide sequence ID" value="NZ_BDQK01000013.1"/>
</dbReference>
<evidence type="ECO:0000256" key="13">
    <source>
        <dbReference type="ARBA" id="ARBA00047880"/>
    </source>
</evidence>
<evidence type="ECO:0000256" key="6">
    <source>
        <dbReference type="ARBA" id="ARBA00022679"/>
    </source>
</evidence>
<keyword evidence="5 15" id="KW-0288">FMN</keyword>
<dbReference type="UniPathway" id="UPA00276">
    <property type="reaction ID" value="UER00406"/>
</dbReference>
<reference evidence="18" key="1">
    <citation type="submission" date="2017-05" db="EMBL/GenBank/DDBJ databases">
        <title>Physiological properties and genetic analysis related to exopolysaccharide production of fresh-water unicellular cyanobacterium Aphanothece sacrum, Suizenji Nori, that has been cultured as a food source in Japan.</title>
        <authorList>
            <person name="Kanesaki Y."/>
            <person name="Yoshikawa S."/>
            <person name="Ohki K."/>
        </authorList>
    </citation>
    <scope>NUCLEOTIDE SEQUENCE [LARGE SCALE GENOMIC DNA]</scope>
    <source>
        <strain evidence="18">FPU1</strain>
    </source>
</reference>
<dbReference type="Proteomes" id="UP000287247">
    <property type="component" value="Unassembled WGS sequence"/>
</dbReference>
<comment type="similarity">
    <text evidence="15">Belongs to the ribF family.</text>
</comment>
<evidence type="ECO:0000256" key="4">
    <source>
        <dbReference type="ARBA" id="ARBA00022630"/>
    </source>
</evidence>
<dbReference type="SUPFAM" id="SSF52374">
    <property type="entry name" value="Nucleotidylyl transferase"/>
    <property type="match status" value="1"/>
</dbReference>
<keyword evidence="18" id="KW-1185">Reference proteome</keyword>
<dbReference type="InterPro" id="IPR015864">
    <property type="entry name" value="FAD_synthase"/>
</dbReference>
<comment type="pathway">
    <text evidence="3 15">Cofactor biosynthesis; FMN biosynthesis; FMN from riboflavin (ATP route): step 1/1.</text>
</comment>
<dbReference type="OrthoDB" id="9803667at2"/>
<feature type="domain" description="Riboflavin kinase" evidence="16">
    <location>
        <begin position="195"/>
        <end position="320"/>
    </location>
</feature>
<dbReference type="EC" id="2.7.1.26" evidence="15"/>
<keyword evidence="9 15" id="KW-0418">Kinase</keyword>
<keyword evidence="6 15" id="KW-0808">Transferase</keyword>
<comment type="caution">
    <text evidence="17">The sequence shown here is derived from an EMBL/GenBank/DDBJ whole genome shotgun (WGS) entry which is preliminary data.</text>
</comment>
<dbReference type="InterPro" id="IPR014729">
    <property type="entry name" value="Rossmann-like_a/b/a_fold"/>
</dbReference>
<evidence type="ECO:0000256" key="11">
    <source>
        <dbReference type="ARBA" id="ARBA00022840"/>
    </source>
</evidence>
<proteinExistence type="inferred from homology"/>
<evidence type="ECO:0000256" key="9">
    <source>
        <dbReference type="ARBA" id="ARBA00022777"/>
    </source>
</evidence>
<evidence type="ECO:0000256" key="10">
    <source>
        <dbReference type="ARBA" id="ARBA00022827"/>
    </source>
</evidence>
<keyword evidence="12" id="KW-0511">Multifunctional enzyme</keyword>
<dbReference type="SMART" id="SM00904">
    <property type="entry name" value="Flavokinase"/>
    <property type="match status" value="1"/>
</dbReference>
<evidence type="ECO:0000256" key="7">
    <source>
        <dbReference type="ARBA" id="ARBA00022695"/>
    </source>
</evidence>
<dbReference type="GO" id="GO:0005524">
    <property type="term" value="F:ATP binding"/>
    <property type="evidence" value="ECO:0007669"/>
    <property type="project" value="UniProtKB-UniRule"/>
</dbReference>
<name>A0A401IJD7_APHSA</name>
<evidence type="ECO:0000256" key="3">
    <source>
        <dbReference type="ARBA" id="ARBA00005201"/>
    </source>
</evidence>
<dbReference type="GO" id="GO:0008531">
    <property type="term" value="F:riboflavin kinase activity"/>
    <property type="evidence" value="ECO:0007669"/>
    <property type="project" value="UniProtKB-UniRule"/>
</dbReference>
<dbReference type="SUPFAM" id="SSF82114">
    <property type="entry name" value="Riboflavin kinase-like"/>
    <property type="match status" value="1"/>
</dbReference>
<dbReference type="GO" id="GO:0009398">
    <property type="term" value="P:FMN biosynthetic process"/>
    <property type="evidence" value="ECO:0007669"/>
    <property type="project" value="UniProtKB-UniRule"/>
</dbReference>
<evidence type="ECO:0000256" key="15">
    <source>
        <dbReference type="PIRNR" id="PIRNR004491"/>
    </source>
</evidence>
<dbReference type="NCBIfam" id="TIGR00083">
    <property type="entry name" value="ribF"/>
    <property type="match status" value="1"/>
</dbReference>
<evidence type="ECO:0000313" key="18">
    <source>
        <dbReference type="Proteomes" id="UP000287247"/>
    </source>
</evidence>
<dbReference type="Gene3D" id="2.40.30.30">
    <property type="entry name" value="Riboflavin kinase-like"/>
    <property type="match status" value="1"/>
</dbReference>
<dbReference type="EMBL" id="BDQK01000013">
    <property type="protein sequence ID" value="GBF81290.1"/>
    <property type="molecule type" value="Genomic_DNA"/>
</dbReference>
<dbReference type="InterPro" id="IPR002606">
    <property type="entry name" value="Riboflavin_kinase_bac"/>
</dbReference>
<comment type="catalytic activity">
    <reaction evidence="14 15">
        <text>FMN + ATP + H(+) = FAD + diphosphate</text>
        <dbReference type="Rhea" id="RHEA:17237"/>
        <dbReference type="ChEBI" id="CHEBI:15378"/>
        <dbReference type="ChEBI" id="CHEBI:30616"/>
        <dbReference type="ChEBI" id="CHEBI:33019"/>
        <dbReference type="ChEBI" id="CHEBI:57692"/>
        <dbReference type="ChEBI" id="CHEBI:58210"/>
        <dbReference type="EC" id="2.7.7.2"/>
    </reaction>
</comment>
<keyword evidence="8 15" id="KW-0547">Nucleotide-binding</keyword>
<evidence type="ECO:0000313" key="17">
    <source>
        <dbReference type="EMBL" id="GBF81290.1"/>
    </source>
</evidence>
<evidence type="ECO:0000256" key="14">
    <source>
        <dbReference type="ARBA" id="ARBA00049494"/>
    </source>
</evidence>
<keyword evidence="11 15" id="KW-0067">ATP-binding</keyword>
<dbReference type="PANTHER" id="PTHR22749">
    <property type="entry name" value="RIBOFLAVIN KINASE/FMN ADENYLYLTRANSFERASE"/>
    <property type="match status" value="1"/>
</dbReference>
<evidence type="ECO:0000256" key="8">
    <source>
        <dbReference type="ARBA" id="ARBA00022741"/>
    </source>
</evidence>